<dbReference type="Pfam" id="PF24284">
    <property type="entry name" value="DUF7472"/>
    <property type="match status" value="1"/>
</dbReference>
<proteinExistence type="predicted"/>
<keyword evidence="3" id="KW-1185">Reference proteome</keyword>
<feature type="transmembrane region" description="Helical" evidence="1">
    <location>
        <begin position="7"/>
        <end position="27"/>
    </location>
</feature>
<evidence type="ECO:0000256" key="1">
    <source>
        <dbReference type="SAM" id="Phobius"/>
    </source>
</evidence>
<organism evidence="2 3">
    <name type="scientific">Halostagnicola kamekurae</name>
    <dbReference type="NCBI Taxonomy" id="619731"/>
    <lineage>
        <taxon>Archaea</taxon>
        <taxon>Methanobacteriati</taxon>
        <taxon>Methanobacteriota</taxon>
        <taxon>Stenosarchaea group</taxon>
        <taxon>Halobacteria</taxon>
        <taxon>Halobacteriales</taxon>
        <taxon>Natrialbaceae</taxon>
        <taxon>Halostagnicola</taxon>
    </lineage>
</organism>
<reference evidence="3" key="1">
    <citation type="submission" date="2016-10" db="EMBL/GenBank/DDBJ databases">
        <authorList>
            <person name="Varghese N."/>
            <person name="Submissions S."/>
        </authorList>
    </citation>
    <scope>NUCLEOTIDE SEQUENCE [LARGE SCALE GENOMIC DNA]</scope>
    <source>
        <strain evidence="3">DSM 22427</strain>
    </source>
</reference>
<keyword evidence="1" id="KW-0812">Transmembrane</keyword>
<sequence>MIERDSLIEAAAAVLSVLLMVSTMMYIGTTHSGSGGQMSAVGGQMLVAAIVGFVVVLTGVGVVLAYTLNDPEDGLEDADTQGSA</sequence>
<dbReference type="RefSeq" id="WP_092900488.1">
    <property type="nucleotide sequence ID" value="NZ_FOZS01000001.1"/>
</dbReference>
<name>A0A1I6P0T7_9EURY</name>
<evidence type="ECO:0000313" key="3">
    <source>
        <dbReference type="Proteomes" id="UP000199199"/>
    </source>
</evidence>
<accession>A0A1I6P0T7</accession>
<protein>
    <submittedName>
        <fullName evidence="2">Uncharacterized protein</fullName>
    </submittedName>
</protein>
<gene>
    <name evidence="2" type="ORF">SAMN04488556_0245</name>
</gene>
<evidence type="ECO:0000313" key="2">
    <source>
        <dbReference type="EMBL" id="SFS33690.1"/>
    </source>
</evidence>
<dbReference type="InterPro" id="IPR055895">
    <property type="entry name" value="DUF7472"/>
</dbReference>
<keyword evidence="1" id="KW-0472">Membrane</keyword>
<dbReference type="EMBL" id="FOZS01000001">
    <property type="protein sequence ID" value="SFS33690.1"/>
    <property type="molecule type" value="Genomic_DNA"/>
</dbReference>
<dbReference type="Proteomes" id="UP000199199">
    <property type="component" value="Unassembled WGS sequence"/>
</dbReference>
<dbReference type="AlphaFoldDB" id="A0A1I6P0T7"/>
<keyword evidence="1" id="KW-1133">Transmembrane helix</keyword>
<feature type="transmembrane region" description="Helical" evidence="1">
    <location>
        <begin position="47"/>
        <end position="68"/>
    </location>
</feature>